<keyword evidence="3" id="KW-0762">Sugar transport</keyword>
<dbReference type="AlphaFoldDB" id="A0A2Z4INZ9"/>
<keyword evidence="1" id="KW-0732">Signal</keyword>
<proteinExistence type="predicted"/>
<dbReference type="KEGG" id="est:DN752_21830"/>
<accession>A0A2Z4INZ9</accession>
<dbReference type="Pfam" id="PF02563">
    <property type="entry name" value="Poly_export"/>
    <property type="match status" value="1"/>
</dbReference>
<dbReference type="PANTHER" id="PTHR33619">
    <property type="entry name" value="POLYSACCHARIDE EXPORT PROTEIN GFCE-RELATED"/>
    <property type="match status" value="1"/>
</dbReference>
<dbReference type="InterPro" id="IPR003715">
    <property type="entry name" value="Poly_export_N"/>
</dbReference>
<dbReference type="Proteomes" id="UP000248688">
    <property type="component" value="Chromosome"/>
</dbReference>
<evidence type="ECO:0000313" key="4">
    <source>
        <dbReference type="Proteomes" id="UP000248688"/>
    </source>
</evidence>
<protein>
    <submittedName>
        <fullName evidence="3">Sugar transporter</fullName>
    </submittedName>
</protein>
<evidence type="ECO:0000313" key="3">
    <source>
        <dbReference type="EMBL" id="AWW32574.1"/>
    </source>
</evidence>
<dbReference type="InterPro" id="IPR049712">
    <property type="entry name" value="Poly_export"/>
</dbReference>
<dbReference type="EMBL" id="CP030041">
    <property type="protein sequence ID" value="AWW32574.1"/>
    <property type="molecule type" value="Genomic_DNA"/>
</dbReference>
<organism evidence="3 4">
    <name type="scientific">Echinicola strongylocentroti</name>
    <dbReference type="NCBI Taxonomy" id="1795355"/>
    <lineage>
        <taxon>Bacteria</taxon>
        <taxon>Pseudomonadati</taxon>
        <taxon>Bacteroidota</taxon>
        <taxon>Cytophagia</taxon>
        <taxon>Cytophagales</taxon>
        <taxon>Cyclobacteriaceae</taxon>
        <taxon>Echinicola</taxon>
    </lineage>
</organism>
<dbReference type="Gene3D" id="3.30.1950.10">
    <property type="entry name" value="wza like domain"/>
    <property type="match status" value="1"/>
</dbReference>
<evidence type="ECO:0000259" key="2">
    <source>
        <dbReference type="Pfam" id="PF02563"/>
    </source>
</evidence>
<evidence type="ECO:0000256" key="1">
    <source>
        <dbReference type="ARBA" id="ARBA00022729"/>
    </source>
</evidence>
<dbReference type="OrthoDB" id="662756at2"/>
<dbReference type="GO" id="GO:0015159">
    <property type="term" value="F:polysaccharide transmembrane transporter activity"/>
    <property type="evidence" value="ECO:0007669"/>
    <property type="project" value="InterPro"/>
</dbReference>
<dbReference type="PANTHER" id="PTHR33619:SF3">
    <property type="entry name" value="POLYSACCHARIDE EXPORT PROTEIN GFCE-RELATED"/>
    <property type="match status" value="1"/>
</dbReference>
<sequence>MHMKNYFLPFVFLAVFSLNSCISNKKVTYLQNKEEKAELEEDKLLSYQIPEYKLQYNDIIDVKVLTAEDMIEKGFSAGEEGNTMNRSGMGQNGGDIYYMTGYTIDKDGNIRLPLAGNVRVKDMSLEEARLAIEKSLRKYVNTELYVRVKLGGIRYTAFGEFRKPGKYVVLQDRMTIFEAIANAGDMTVVAKRDEVMLIRQYPEGTKLHMVDLNDRSIIQSPYYFIQPNDQIYAEPMKVREIGTGENTAQTLALVFSAITAVALIINLSN</sequence>
<feature type="domain" description="Polysaccharide export protein N-terminal" evidence="2">
    <location>
        <begin position="50"/>
        <end position="148"/>
    </location>
</feature>
<keyword evidence="4" id="KW-1185">Reference proteome</keyword>
<reference evidence="3 4" key="1">
    <citation type="submission" date="2018-06" db="EMBL/GenBank/DDBJ databases">
        <title>Echinicola strongylocentroti sp. nov., isolated from a sea urchin Strongylocentrotus intermedius.</title>
        <authorList>
            <person name="Bae S.S."/>
        </authorList>
    </citation>
    <scope>NUCLEOTIDE SEQUENCE [LARGE SCALE GENOMIC DNA]</scope>
    <source>
        <strain evidence="3 4">MEBiC08714</strain>
    </source>
</reference>
<keyword evidence="3" id="KW-0813">Transport</keyword>
<name>A0A2Z4INZ9_9BACT</name>
<gene>
    <name evidence="3" type="ORF">DN752_21830</name>
</gene>